<dbReference type="Proteomes" id="UP000245626">
    <property type="component" value="Unassembled WGS sequence"/>
</dbReference>
<evidence type="ECO:0000313" key="1">
    <source>
        <dbReference type="EMBL" id="PWN53807.1"/>
    </source>
</evidence>
<protein>
    <submittedName>
        <fullName evidence="1">Uncharacterized protein</fullName>
    </submittedName>
</protein>
<proteinExistence type="predicted"/>
<evidence type="ECO:0000313" key="2">
    <source>
        <dbReference type="Proteomes" id="UP000245626"/>
    </source>
</evidence>
<name>A0ACD0P6X4_9BASI</name>
<organism evidence="1 2">
    <name type="scientific">Violaceomyces palustris</name>
    <dbReference type="NCBI Taxonomy" id="1673888"/>
    <lineage>
        <taxon>Eukaryota</taxon>
        <taxon>Fungi</taxon>
        <taxon>Dikarya</taxon>
        <taxon>Basidiomycota</taxon>
        <taxon>Ustilaginomycotina</taxon>
        <taxon>Ustilaginomycetes</taxon>
        <taxon>Violaceomycetales</taxon>
        <taxon>Violaceomycetaceae</taxon>
        <taxon>Violaceomyces</taxon>
    </lineage>
</organism>
<keyword evidence="2" id="KW-1185">Reference proteome</keyword>
<gene>
    <name evidence="1" type="ORF">IE53DRAFT_383646</name>
</gene>
<sequence length="77" mass="8480">MITINPLSLPSPLQLTFSKSERTVHLSRIPRHPPPPPPPSAAKAFIHDPQPESSLQVGAYTSQESLRHAISPRHRSS</sequence>
<dbReference type="EMBL" id="KZ819708">
    <property type="protein sequence ID" value="PWN53807.1"/>
    <property type="molecule type" value="Genomic_DNA"/>
</dbReference>
<accession>A0ACD0P6X4</accession>
<reference evidence="1 2" key="1">
    <citation type="journal article" date="2018" name="Mol. Biol. Evol.">
        <title>Broad Genomic Sampling Reveals a Smut Pathogenic Ancestry of the Fungal Clade Ustilaginomycotina.</title>
        <authorList>
            <person name="Kijpornyongpan T."/>
            <person name="Mondo S.J."/>
            <person name="Barry K."/>
            <person name="Sandor L."/>
            <person name="Lee J."/>
            <person name="Lipzen A."/>
            <person name="Pangilinan J."/>
            <person name="LaButti K."/>
            <person name="Hainaut M."/>
            <person name="Henrissat B."/>
            <person name="Grigoriev I.V."/>
            <person name="Spatafora J.W."/>
            <person name="Aime M.C."/>
        </authorList>
    </citation>
    <scope>NUCLEOTIDE SEQUENCE [LARGE SCALE GENOMIC DNA]</scope>
    <source>
        <strain evidence="1 2">SA 807</strain>
    </source>
</reference>